<keyword evidence="4" id="KW-1185">Reference proteome</keyword>
<reference evidence="3" key="1">
    <citation type="submission" date="2006-10" db="EMBL/GenBank/DDBJ databases">
        <authorList>
            <person name="Amadeo P."/>
            <person name="Zhao Q."/>
            <person name="Wortman J."/>
            <person name="Fraser-Liggett C."/>
            <person name="Carlton J."/>
        </authorList>
    </citation>
    <scope>NUCLEOTIDE SEQUENCE</scope>
    <source>
        <strain evidence="3">G3</strain>
    </source>
</reference>
<organism evidence="3 4">
    <name type="scientific">Trichomonas vaginalis (strain ATCC PRA-98 / G3)</name>
    <dbReference type="NCBI Taxonomy" id="412133"/>
    <lineage>
        <taxon>Eukaryota</taxon>
        <taxon>Metamonada</taxon>
        <taxon>Parabasalia</taxon>
        <taxon>Trichomonadida</taxon>
        <taxon>Trichomonadidae</taxon>
        <taxon>Trichomonas</taxon>
    </lineage>
</organism>
<dbReference type="InterPro" id="IPR027829">
    <property type="entry name" value="DUF4625"/>
</dbReference>
<dbReference type="EMBL" id="DS113197">
    <property type="protein sequence ID" value="EAY20508.1"/>
    <property type="molecule type" value="Genomic_DNA"/>
</dbReference>
<evidence type="ECO:0000256" key="1">
    <source>
        <dbReference type="SAM" id="MobiDB-lite"/>
    </source>
</evidence>
<proteinExistence type="predicted"/>
<accession>A2DGB2</accession>
<dbReference type="Pfam" id="PF15418">
    <property type="entry name" value="DUF4625"/>
    <property type="match status" value="1"/>
</dbReference>
<name>A2DGB2_TRIV3</name>
<feature type="region of interest" description="Disordered" evidence="1">
    <location>
        <begin position="213"/>
        <end position="248"/>
    </location>
</feature>
<sequence length="248" mass="28270">MKSSCNEKDSVFNFSIPEFTSDGEFPIIAVLNDTYGQSSTFPVKLDVMNYPPEVEIVNKEKIEKSVFVQNETVIITYRIRDNNTDDSSKVYIAIYNNNSSKTDNNEPYIILETSKYWTEYNYSFEIPSNFSDGEYTFDIYLVDKNGKKSKISNALLKIDFSKAQDGSVNLFLIEVERKWIIIVVVSVIVMIVLLIVLIIIILLIPCGEKEKQEMEEIGEEPEDWPSASDSGETVSIDSDEIVEYNAQP</sequence>
<feature type="transmembrane region" description="Helical" evidence="2">
    <location>
        <begin position="179"/>
        <end position="204"/>
    </location>
</feature>
<evidence type="ECO:0000256" key="2">
    <source>
        <dbReference type="SAM" id="Phobius"/>
    </source>
</evidence>
<keyword evidence="2" id="KW-1133">Transmembrane helix</keyword>
<dbReference type="VEuPathDB" id="TrichDB:TVAG_238800"/>
<dbReference type="VEuPathDB" id="TrichDB:TVAGG3_0967040"/>
<keyword evidence="2" id="KW-0812">Transmembrane</keyword>
<dbReference type="InParanoid" id="A2DGB2"/>
<keyword evidence="2" id="KW-0472">Membrane</keyword>
<evidence type="ECO:0000313" key="3">
    <source>
        <dbReference type="EMBL" id="EAY20508.1"/>
    </source>
</evidence>
<dbReference type="AlphaFoldDB" id="A2DGB2"/>
<dbReference type="Proteomes" id="UP000001542">
    <property type="component" value="Unassembled WGS sequence"/>
</dbReference>
<gene>
    <name evidence="3" type="ORF">TVAG_238800</name>
</gene>
<dbReference type="RefSeq" id="XP_001581494.1">
    <property type="nucleotide sequence ID" value="XM_001581444.1"/>
</dbReference>
<feature type="compositionally biased region" description="Polar residues" evidence="1">
    <location>
        <begin position="227"/>
        <end position="236"/>
    </location>
</feature>
<reference evidence="3" key="2">
    <citation type="journal article" date="2007" name="Science">
        <title>Draft genome sequence of the sexually transmitted pathogen Trichomonas vaginalis.</title>
        <authorList>
            <person name="Carlton J.M."/>
            <person name="Hirt R.P."/>
            <person name="Silva J.C."/>
            <person name="Delcher A.L."/>
            <person name="Schatz M."/>
            <person name="Zhao Q."/>
            <person name="Wortman J.R."/>
            <person name="Bidwell S.L."/>
            <person name="Alsmark U.C.M."/>
            <person name="Besteiro S."/>
            <person name="Sicheritz-Ponten T."/>
            <person name="Noel C.J."/>
            <person name="Dacks J.B."/>
            <person name="Foster P.G."/>
            <person name="Simillion C."/>
            <person name="Van de Peer Y."/>
            <person name="Miranda-Saavedra D."/>
            <person name="Barton G.J."/>
            <person name="Westrop G.D."/>
            <person name="Mueller S."/>
            <person name="Dessi D."/>
            <person name="Fiori P.L."/>
            <person name="Ren Q."/>
            <person name="Paulsen I."/>
            <person name="Zhang H."/>
            <person name="Bastida-Corcuera F.D."/>
            <person name="Simoes-Barbosa A."/>
            <person name="Brown M.T."/>
            <person name="Hayes R.D."/>
            <person name="Mukherjee M."/>
            <person name="Okumura C.Y."/>
            <person name="Schneider R."/>
            <person name="Smith A.J."/>
            <person name="Vanacova S."/>
            <person name="Villalvazo M."/>
            <person name="Haas B.J."/>
            <person name="Pertea M."/>
            <person name="Feldblyum T.V."/>
            <person name="Utterback T.R."/>
            <person name="Shu C.L."/>
            <person name="Osoegawa K."/>
            <person name="de Jong P.J."/>
            <person name="Hrdy I."/>
            <person name="Horvathova L."/>
            <person name="Zubacova Z."/>
            <person name="Dolezal P."/>
            <person name="Malik S.B."/>
            <person name="Logsdon J.M. Jr."/>
            <person name="Henze K."/>
            <person name="Gupta A."/>
            <person name="Wang C.C."/>
            <person name="Dunne R.L."/>
            <person name="Upcroft J.A."/>
            <person name="Upcroft P."/>
            <person name="White O."/>
            <person name="Salzberg S.L."/>
            <person name="Tang P."/>
            <person name="Chiu C.-H."/>
            <person name="Lee Y.-S."/>
            <person name="Embley T.M."/>
            <person name="Coombs G.H."/>
            <person name="Mottram J.C."/>
            <person name="Tachezy J."/>
            <person name="Fraser-Liggett C.M."/>
            <person name="Johnson P.J."/>
        </authorList>
    </citation>
    <scope>NUCLEOTIDE SEQUENCE [LARGE SCALE GENOMIC DNA]</scope>
    <source>
        <strain evidence="3">G3</strain>
    </source>
</reference>
<protein>
    <submittedName>
        <fullName evidence="3">Bap-like</fullName>
    </submittedName>
</protein>
<dbReference type="KEGG" id="tva:5466033"/>
<evidence type="ECO:0000313" key="4">
    <source>
        <dbReference type="Proteomes" id="UP000001542"/>
    </source>
</evidence>